<protein>
    <recommendedName>
        <fullName evidence="2">Peptidase A1 domain-containing protein</fullName>
    </recommendedName>
</protein>
<dbReference type="PROSITE" id="PS51767">
    <property type="entry name" value="PEPTIDASE_A1"/>
    <property type="match status" value="1"/>
</dbReference>
<dbReference type="EMBL" id="JAQJAC010000007">
    <property type="protein sequence ID" value="KAJ5579178.1"/>
    <property type="molecule type" value="Genomic_DNA"/>
</dbReference>
<gene>
    <name evidence="3" type="ORF">N7450_008045</name>
</gene>
<feature type="domain" description="Peptidase A1" evidence="2">
    <location>
        <begin position="1"/>
        <end position="150"/>
    </location>
</feature>
<evidence type="ECO:0000313" key="4">
    <source>
        <dbReference type="Proteomes" id="UP001216150"/>
    </source>
</evidence>
<feature type="region of interest" description="Disordered" evidence="1">
    <location>
        <begin position="169"/>
        <end position="190"/>
    </location>
</feature>
<comment type="caution">
    <text evidence="3">The sequence shown here is derived from an EMBL/GenBank/DDBJ whole genome shotgun (WGS) entry which is preliminary data.</text>
</comment>
<sequence>MDSISINGSSDGSDEFPIATVFDVSSTWGYVPTSVFQVLKAKIGVTTVSDDYGMLNFSCNAVPNDTTIAFKFGDLNPEFDLDLFIGQGSFFLVKPWVDLYTKGIDKDTCFFQILENKFDDWEAGGAIFGSNIISLIYSVFDLDNEQISLAKRNKNIDAADDIVEISSGKDGVPGAKKDSDSAGTSVGEKNEHDCIGSCYCYAGCRILMSEFLDNV</sequence>
<name>A0AAD6DFE1_9EURO</name>
<accession>A0AAD6DFE1</accession>
<dbReference type="InterPro" id="IPR021109">
    <property type="entry name" value="Peptidase_aspartic_dom_sf"/>
</dbReference>
<evidence type="ECO:0000259" key="2">
    <source>
        <dbReference type="PROSITE" id="PS51767"/>
    </source>
</evidence>
<reference evidence="3 4" key="1">
    <citation type="journal article" date="2023" name="IMA Fungus">
        <title>Comparative genomic study of the Penicillium genus elucidates a diverse pangenome and 15 lateral gene transfer events.</title>
        <authorList>
            <person name="Petersen C."/>
            <person name="Sorensen T."/>
            <person name="Nielsen M.R."/>
            <person name="Sondergaard T.E."/>
            <person name="Sorensen J.L."/>
            <person name="Fitzpatrick D.A."/>
            <person name="Frisvad J.C."/>
            <person name="Nielsen K.L."/>
        </authorList>
    </citation>
    <scope>NUCLEOTIDE SEQUENCE [LARGE SCALE GENOMIC DNA]</scope>
    <source>
        <strain evidence="3 4">IBT 29057</strain>
    </source>
</reference>
<dbReference type="Proteomes" id="UP001216150">
    <property type="component" value="Unassembled WGS sequence"/>
</dbReference>
<dbReference type="AlphaFoldDB" id="A0AAD6DFE1"/>
<dbReference type="Pfam" id="PF00026">
    <property type="entry name" value="Asp"/>
    <property type="match status" value="1"/>
</dbReference>
<keyword evidence="4" id="KW-1185">Reference proteome</keyword>
<organism evidence="3 4">
    <name type="scientific">Penicillium hetheringtonii</name>
    <dbReference type="NCBI Taxonomy" id="911720"/>
    <lineage>
        <taxon>Eukaryota</taxon>
        <taxon>Fungi</taxon>
        <taxon>Dikarya</taxon>
        <taxon>Ascomycota</taxon>
        <taxon>Pezizomycotina</taxon>
        <taxon>Eurotiomycetes</taxon>
        <taxon>Eurotiomycetidae</taxon>
        <taxon>Eurotiales</taxon>
        <taxon>Aspergillaceae</taxon>
        <taxon>Penicillium</taxon>
    </lineage>
</organism>
<dbReference type="Gene3D" id="2.40.70.10">
    <property type="entry name" value="Acid Proteases"/>
    <property type="match status" value="1"/>
</dbReference>
<evidence type="ECO:0000313" key="3">
    <source>
        <dbReference type="EMBL" id="KAJ5579178.1"/>
    </source>
</evidence>
<dbReference type="SUPFAM" id="SSF50630">
    <property type="entry name" value="Acid proteases"/>
    <property type="match status" value="1"/>
</dbReference>
<proteinExistence type="predicted"/>
<dbReference type="InterPro" id="IPR033121">
    <property type="entry name" value="PEPTIDASE_A1"/>
</dbReference>
<evidence type="ECO:0000256" key="1">
    <source>
        <dbReference type="SAM" id="MobiDB-lite"/>
    </source>
</evidence>